<gene>
    <name evidence="5" type="ORF">CTOB1V02_LOCUS4673</name>
</gene>
<evidence type="ECO:0000313" key="5">
    <source>
        <dbReference type="EMBL" id="CAD7226758.1"/>
    </source>
</evidence>
<comment type="subcellular location">
    <subcellularLocation>
        <location evidence="1">Membrane</location>
        <topology evidence="1">Multi-pass membrane protein</topology>
    </subcellularLocation>
</comment>
<evidence type="ECO:0000256" key="1">
    <source>
        <dbReference type="ARBA" id="ARBA00004141"/>
    </source>
</evidence>
<protein>
    <submittedName>
        <fullName evidence="5">Uncharacterized protein</fullName>
    </submittedName>
</protein>
<dbReference type="PANTHER" id="PTHR10671">
    <property type="entry name" value="EPITHELIAL MEMBRANE PROTEIN-RELATED"/>
    <property type="match status" value="1"/>
</dbReference>
<evidence type="ECO:0000256" key="3">
    <source>
        <dbReference type="ARBA" id="ARBA00022989"/>
    </source>
</evidence>
<dbReference type="OrthoDB" id="5917530at2759"/>
<keyword evidence="3" id="KW-1133">Transmembrane helix</keyword>
<dbReference type="EMBL" id="OB660923">
    <property type="protein sequence ID" value="CAD7226758.1"/>
    <property type="molecule type" value="Genomic_DNA"/>
</dbReference>
<dbReference type="Pfam" id="PF13903">
    <property type="entry name" value="Claudin_2"/>
    <property type="match status" value="1"/>
</dbReference>
<evidence type="ECO:0000256" key="4">
    <source>
        <dbReference type="ARBA" id="ARBA00023136"/>
    </source>
</evidence>
<dbReference type="InterPro" id="IPR004031">
    <property type="entry name" value="PMP22/EMP/MP20/Claudin"/>
</dbReference>
<dbReference type="AlphaFoldDB" id="A0A7R8W877"/>
<evidence type="ECO:0000256" key="2">
    <source>
        <dbReference type="ARBA" id="ARBA00022692"/>
    </source>
</evidence>
<sequence length="315" mass="36071">MALTNKEAAKRVIFEQKILLLSVFVNFICIVIWLVAIGTSYWVVVDAPNGVFVSEHKYVFLRSNAGLLRVCTTFATNLTRVENGDNSTVLYKIEELCEWSALFPSRRDIKRDRDIDTTILDHTRSEVAFSLLSLMLMAMGQSCSIYTFRQHRYMYKRLAAMFHFFSAVCILIVIEVFRMSVVYERNNIPSVHPRAQEKEKDQEEHREDELLPACAIPTPRRWRCVSVSLSVSSSSSKALPPILTAKFFKVSVAGTDSNHSATWYYGYSYMLSWVVMIDFVMSGIAFMVCSRKKKRDKAPTADWASDDEPHILGRL</sequence>
<dbReference type="Gene3D" id="1.20.140.150">
    <property type="match status" value="2"/>
</dbReference>
<organism evidence="5">
    <name type="scientific">Cyprideis torosa</name>
    <dbReference type="NCBI Taxonomy" id="163714"/>
    <lineage>
        <taxon>Eukaryota</taxon>
        <taxon>Metazoa</taxon>
        <taxon>Ecdysozoa</taxon>
        <taxon>Arthropoda</taxon>
        <taxon>Crustacea</taxon>
        <taxon>Oligostraca</taxon>
        <taxon>Ostracoda</taxon>
        <taxon>Podocopa</taxon>
        <taxon>Podocopida</taxon>
        <taxon>Cytherocopina</taxon>
        <taxon>Cytheroidea</taxon>
        <taxon>Cytherideidae</taxon>
        <taxon>Cyprideis</taxon>
    </lineage>
</organism>
<dbReference type="InterPro" id="IPR050579">
    <property type="entry name" value="PMP-22/EMP/MP20-like"/>
</dbReference>
<accession>A0A7R8W877</accession>
<reference evidence="5" key="1">
    <citation type="submission" date="2020-11" db="EMBL/GenBank/DDBJ databases">
        <authorList>
            <person name="Tran Van P."/>
        </authorList>
    </citation>
    <scope>NUCLEOTIDE SEQUENCE</scope>
</reference>
<dbReference type="PANTHER" id="PTHR10671:SF82">
    <property type="entry name" value="GH19567P"/>
    <property type="match status" value="1"/>
</dbReference>
<dbReference type="GO" id="GO:0005886">
    <property type="term" value="C:plasma membrane"/>
    <property type="evidence" value="ECO:0007669"/>
    <property type="project" value="TreeGrafter"/>
</dbReference>
<keyword evidence="4" id="KW-0472">Membrane</keyword>
<proteinExistence type="predicted"/>
<keyword evidence="2" id="KW-0812">Transmembrane</keyword>
<name>A0A7R8W877_9CRUS</name>